<sequence>MFQFRCDLHGNARRGSRRKQHQRDTLGTTVHKCANKKSRPRVVGDLCGGCRGTSRQLPRRTSGEQSRYPNGFRRPWSAQRCRYTSNTDNYQARLLLVPGRSFPTRIRVRRQFPGDWLILRQVDLLQAGTQVQKKGANGWRISKKWL</sequence>
<keyword evidence="2" id="KW-1185">Reference proteome</keyword>
<reference evidence="1 2" key="1">
    <citation type="submission" date="2014-10" db="EMBL/GenBank/DDBJ databases">
        <title>Draft genome of the hookworm Ancylostoma caninum.</title>
        <authorList>
            <person name="Mitreva M."/>
        </authorList>
    </citation>
    <scope>NUCLEOTIDE SEQUENCE [LARGE SCALE GENOMIC DNA]</scope>
    <source>
        <strain evidence="1 2">Baltimore</strain>
    </source>
</reference>
<comment type="caution">
    <text evidence="1">The sequence shown here is derived from an EMBL/GenBank/DDBJ whole genome shotgun (WGS) entry which is preliminary data.</text>
</comment>
<protein>
    <submittedName>
        <fullName evidence="1">Uncharacterized protein</fullName>
    </submittedName>
</protein>
<name>A0A368FRV2_ANCCA</name>
<dbReference type="AlphaFoldDB" id="A0A368FRV2"/>
<accession>A0A368FRV2</accession>
<evidence type="ECO:0000313" key="2">
    <source>
        <dbReference type="Proteomes" id="UP000252519"/>
    </source>
</evidence>
<evidence type="ECO:0000313" key="1">
    <source>
        <dbReference type="EMBL" id="RCN34886.1"/>
    </source>
</evidence>
<dbReference type="EMBL" id="JOJR01000728">
    <property type="protein sequence ID" value="RCN34886.1"/>
    <property type="molecule type" value="Genomic_DNA"/>
</dbReference>
<gene>
    <name evidence="1" type="ORF">ANCCAN_19272</name>
</gene>
<dbReference type="Proteomes" id="UP000252519">
    <property type="component" value="Unassembled WGS sequence"/>
</dbReference>
<organism evidence="1 2">
    <name type="scientific">Ancylostoma caninum</name>
    <name type="common">Dog hookworm</name>
    <dbReference type="NCBI Taxonomy" id="29170"/>
    <lineage>
        <taxon>Eukaryota</taxon>
        <taxon>Metazoa</taxon>
        <taxon>Ecdysozoa</taxon>
        <taxon>Nematoda</taxon>
        <taxon>Chromadorea</taxon>
        <taxon>Rhabditida</taxon>
        <taxon>Rhabditina</taxon>
        <taxon>Rhabditomorpha</taxon>
        <taxon>Strongyloidea</taxon>
        <taxon>Ancylostomatidae</taxon>
        <taxon>Ancylostomatinae</taxon>
        <taxon>Ancylostoma</taxon>
    </lineage>
</organism>
<feature type="non-terminal residue" evidence="1">
    <location>
        <position position="146"/>
    </location>
</feature>
<proteinExistence type="predicted"/>